<evidence type="ECO:0008006" key="3">
    <source>
        <dbReference type="Google" id="ProtNLM"/>
    </source>
</evidence>
<reference evidence="1 2" key="1">
    <citation type="journal article" date="2016" name="Nat. Commun.">
        <title>Thousands of microbial genomes shed light on interconnected biogeochemical processes in an aquifer system.</title>
        <authorList>
            <person name="Anantharaman K."/>
            <person name="Brown C.T."/>
            <person name="Hug L.A."/>
            <person name="Sharon I."/>
            <person name="Castelle C.J."/>
            <person name="Probst A.J."/>
            <person name="Thomas B.C."/>
            <person name="Singh A."/>
            <person name="Wilkins M.J."/>
            <person name="Karaoz U."/>
            <person name="Brodie E.L."/>
            <person name="Williams K.H."/>
            <person name="Hubbard S.S."/>
            <person name="Banfield J.F."/>
        </authorList>
    </citation>
    <scope>NUCLEOTIDE SEQUENCE [LARGE SCALE GENOMIC DNA]</scope>
</reference>
<protein>
    <recommendedName>
        <fullName evidence="3">HicB-like antitoxin of toxin-antitoxin system domain-containing protein</fullName>
    </recommendedName>
</protein>
<dbReference type="SUPFAM" id="SSF143100">
    <property type="entry name" value="TTHA1013/TTHA0281-like"/>
    <property type="match status" value="1"/>
</dbReference>
<name>A0A1F6TP82_9PROT</name>
<gene>
    <name evidence="1" type="ORF">A2151_06930</name>
</gene>
<comment type="caution">
    <text evidence="1">The sequence shown here is derived from an EMBL/GenBank/DDBJ whole genome shotgun (WGS) entry which is preliminary data.</text>
</comment>
<dbReference type="EMBL" id="MFSU01000073">
    <property type="protein sequence ID" value="OGI46859.1"/>
    <property type="molecule type" value="Genomic_DNA"/>
</dbReference>
<proteinExistence type="predicted"/>
<dbReference type="InterPro" id="IPR035069">
    <property type="entry name" value="TTHA1013/TTHA0281-like"/>
</dbReference>
<dbReference type="Gene3D" id="3.30.160.250">
    <property type="match status" value="1"/>
</dbReference>
<sequence length="73" mass="8229">MQKRFTAIIEREGDGYVSLCPELDIASQGGSIEEARDNLREALELFFQTASPAEIKQRFHEEVFVTRVEVAVG</sequence>
<dbReference type="AlphaFoldDB" id="A0A1F6TP82"/>
<dbReference type="STRING" id="1817760.A2151_06930"/>
<evidence type="ECO:0000313" key="2">
    <source>
        <dbReference type="Proteomes" id="UP000178885"/>
    </source>
</evidence>
<dbReference type="Proteomes" id="UP000178885">
    <property type="component" value="Unassembled WGS sequence"/>
</dbReference>
<accession>A0A1F6TP82</accession>
<dbReference type="PANTHER" id="PTHR34504:SF2">
    <property type="entry name" value="UPF0150 PROTEIN SSL0259"/>
    <property type="match status" value="1"/>
</dbReference>
<evidence type="ECO:0000313" key="1">
    <source>
        <dbReference type="EMBL" id="OGI46859.1"/>
    </source>
</evidence>
<dbReference type="PANTHER" id="PTHR34504">
    <property type="entry name" value="ANTITOXIN HICB"/>
    <property type="match status" value="1"/>
</dbReference>
<dbReference type="InterPro" id="IPR051404">
    <property type="entry name" value="TA_system_antitoxin"/>
</dbReference>
<organism evidence="1 2">
    <name type="scientific">Candidatus Muproteobacteria bacterium RBG_16_65_34</name>
    <dbReference type="NCBI Taxonomy" id="1817760"/>
    <lineage>
        <taxon>Bacteria</taxon>
        <taxon>Pseudomonadati</taxon>
        <taxon>Pseudomonadota</taxon>
        <taxon>Candidatus Muproteobacteria</taxon>
    </lineage>
</organism>